<name>A0A3N2H6G7_9PSEU</name>
<evidence type="ECO:0000256" key="1">
    <source>
        <dbReference type="SAM" id="MobiDB-lite"/>
    </source>
</evidence>
<accession>A0A3N2H6G7</accession>
<sequence>MAVVAGVLLAAESIKTARPIRSGVRADRGQQGGLPVPQAEGTDERGGAAGTRSAVAPPAPQEPGRRDLAASQDEAKGCGRVPVLYRTPLGVALAHRSGAKLGHLTTCGGLDEPGRARLRAPRCPARVGNGRAVALRSGYHHHRRAGRAQVPVARVLPGSRPAQPKEDGEALAQRVAALPEFRRASRRADRNTAAEQLPEMAELSVKSGWQAVSIVRGAEERLRTELVACIGALKPRTTELATLLAGDPAFRQVSTASARQRFADDWLLAHSDGLRLESWFVKEIAVQAHRAGEGRSWWAAVPVVGDSGRSPTSLHGYAERIRRRMS</sequence>
<dbReference type="EMBL" id="RKHY01000001">
    <property type="protein sequence ID" value="ROS44487.1"/>
    <property type="molecule type" value="Genomic_DNA"/>
</dbReference>
<dbReference type="AlphaFoldDB" id="A0A3N2H6G7"/>
<dbReference type="Proteomes" id="UP000274843">
    <property type="component" value="Unassembled WGS sequence"/>
</dbReference>
<feature type="region of interest" description="Disordered" evidence="1">
    <location>
        <begin position="21"/>
        <end position="74"/>
    </location>
</feature>
<organism evidence="2 3">
    <name type="scientific">Amycolatopsis thermoflava</name>
    <dbReference type="NCBI Taxonomy" id="84480"/>
    <lineage>
        <taxon>Bacteria</taxon>
        <taxon>Bacillati</taxon>
        <taxon>Actinomycetota</taxon>
        <taxon>Actinomycetes</taxon>
        <taxon>Pseudonocardiales</taxon>
        <taxon>Pseudonocardiaceae</taxon>
        <taxon>Amycolatopsis</taxon>
        <taxon>Amycolatopsis methanolica group</taxon>
    </lineage>
</organism>
<feature type="compositionally biased region" description="Basic and acidic residues" evidence="1">
    <location>
        <begin position="63"/>
        <end position="74"/>
    </location>
</feature>
<reference evidence="2 3" key="1">
    <citation type="submission" date="2018-11" db="EMBL/GenBank/DDBJ databases">
        <title>Sequencing the genomes of 1000 actinobacteria strains.</title>
        <authorList>
            <person name="Klenk H.-P."/>
        </authorList>
    </citation>
    <scope>NUCLEOTIDE SEQUENCE [LARGE SCALE GENOMIC DNA]</scope>
    <source>
        <strain evidence="2 3">DSM 44348</strain>
    </source>
</reference>
<protein>
    <submittedName>
        <fullName evidence="2">Uncharacterized protein</fullName>
    </submittedName>
</protein>
<keyword evidence="3" id="KW-1185">Reference proteome</keyword>
<comment type="caution">
    <text evidence="2">The sequence shown here is derived from an EMBL/GenBank/DDBJ whole genome shotgun (WGS) entry which is preliminary data.</text>
</comment>
<evidence type="ECO:0000313" key="2">
    <source>
        <dbReference type="EMBL" id="ROS44487.1"/>
    </source>
</evidence>
<gene>
    <name evidence="2" type="ORF">EDD35_6932</name>
</gene>
<proteinExistence type="predicted"/>
<evidence type="ECO:0000313" key="3">
    <source>
        <dbReference type="Proteomes" id="UP000274843"/>
    </source>
</evidence>